<evidence type="ECO:0000256" key="2">
    <source>
        <dbReference type="ARBA" id="ARBA00022777"/>
    </source>
</evidence>
<dbReference type="InterPro" id="IPR011992">
    <property type="entry name" value="EF-hand-dom_pair"/>
</dbReference>
<dbReference type="GO" id="GO:0005509">
    <property type="term" value="F:calcium ion binding"/>
    <property type="evidence" value="ECO:0007669"/>
    <property type="project" value="InterPro"/>
</dbReference>
<dbReference type="PANTHER" id="PTHR47363">
    <property type="entry name" value="GLUCOKINASE"/>
    <property type="match status" value="1"/>
</dbReference>
<reference evidence="6" key="1">
    <citation type="journal article" date="2015" name="PLoS Genet.">
        <title>Genome Sequence and Transcriptome Analyses of Chrysochromulina tobin: Metabolic Tools for Enhanced Algal Fitness in the Prominent Order Prymnesiales (Haptophyceae).</title>
        <authorList>
            <person name="Hovde B.T."/>
            <person name="Deodato C.R."/>
            <person name="Hunsperger H.M."/>
            <person name="Ryken S.A."/>
            <person name="Yost W."/>
            <person name="Jha R.K."/>
            <person name="Patterson J."/>
            <person name="Monnat R.J. Jr."/>
            <person name="Barlow S.B."/>
            <person name="Starkenburg S.R."/>
            <person name="Cattolico R.A."/>
        </authorList>
    </citation>
    <scope>NUCLEOTIDE SEQUENCE</scope>
    <source>
        <strain evidence="6">CCMP291</strain>
    </source>
</reference>
<feature type="domain" description="EF-hand" evidence="4">
    <location>
        <begin position="432"/>
        <end position="467"/>
    </location>
</feature>
<accession>A0A0M0K448</accession>
<dbReference type="Pfam" id="PF10294">
    <property type="entry name" value="Methyltransf_16"/>
    <property type="match status" value="1"/>
</dbReference>
<dbReference type="InterPro" id="IPR018247">
    <property type="entry name" value="EF_Hand_1_Ca_BS"/>
</dbReference>
<dbReference type="AlphaFoldDB" id="A0A0M0K448"/>
<dbReference type="InterPro" id="IPR002048">
    <property type="entry name" value="EF_hand_dom"/>
</dbReference>
<dbReference type="CDD" id="cd02440">
    <property type="entry name" value="AdoMet_MTases"/>
    <property type="match status" value="1"/>
</dbReference>
<keyword evidence="1" id="KW-0808">Transferase</keyword>
<dbReference type="InterPro" id="IPR029063">
    <property type="entry name" value="SAM-dependent_MTases_sf"/>
</dbReference>
<dbReference type="PROSITE" id="PS00018">
    <property type="entry name" value="EF_HAND_1"/>
    <property type="match status" value="1"/>
</dbReference>
<dbReference type="InterPro" id="IPR019410">
    <property type="entry name" value="Methyltransf_16"/>
</dbReference>
<keyword evidence="3" id="KW-0106">Calcium</keyword>
<dbReference type="Pfam" id="PF00036">
    <property type="entry name" value="EF-hand_1"/>
    <property type="match status" value="1"/>
</dbReference>
<dbReference type="GO" id="GO:0005524">
    <property type="term" value="F:ATP binding"/>
    <property type="evidence" value="ECO:0007669"/>
    <property type="project" value="InterPro"/>
</dbReference>
<dbReference type="GO" id="GO:0005536">
    <property type="term" value="F:D-glucose binding"/>
    <property type="evidence" value="ECO:0007669"/>
    <property type="project" value="InterPro"/>
</dbReference>
<dbReference type="InterPro" id="IPR003836">
    <property type="entry name" value="Glucokinase"/>
</dbReference>
<comment type="caution">
    <text evidence="5">The sequence shown here is derived from an EMBL/GenBank/DDBJ whole genome shotgun (WGS) entry which is preliminary data.</text>
</comment>
<gene>
    <name evidence="5" type="ORF">Ctob_011770</name>
</gene>
<dbReference type="GO" id="GO:0006096">
    <property type="term" value="P:glycolytic process"/>
    <property type="evidence" value="ECO:0007669"/>
    <property type="project" value="InterPro"/>
</dbReference>
<dbReference type="SUPFAM" id="SSF47473">
    <property type="entry name" value="EF-hand"/>
    <property type="match status" value="1"/>
</dbReference>
<sequence length="623" mass="66513">MALRSLSEPVVNITQSCVSSSAQCPSHPFCSPSWMPAASCTTDHWMSGAVWLGGEALANHLLTSPALVRGARVLELGGGTGIVGLTAALAGAAEVTITDQQLDQASKNLEANPLLRTRVKLEKLLWGPSAAPYAVHTDVVVGADLVYPMNVDESLQVLLVTLQVLGRPTLLAFLAAAQRAQVAAPAYHRAVRVAGGALLAGGATALACSPQPASECKASFFGAREEQSVLVLSGDCGGTNTRLMLFRVPAGTKAEKGKVPQGEVVLQKHYRNAESGSFTACCEQFLAESDQLTRGERPKACCLACAGGIKDNCVSFTNVKDGWTIDGTALQSVLRIPKITLINDFEAQGYGLLTLRPEDVVQLNEAKPIPGRPIACVGAGTGLGECFLTAGSDGVYTCFPSEGGHAEYSPRTALQMELLEWLREQLAFDSQGSPEKIDKYFKQWDTDGNGSINKEEFTEALRSFDLKGLKPRRVSVERVISGPGLANIYGFLRRHWAFEQHVDAALDAEWMSAPKDKRGAIVAKCSAAGNHVCQKAVDVFAEAYGAECGVAALKWLPYGGLYVSGGIGAKNPHWIQHPSFLNAYKDKGRLSELVMSVPLYLVLAEDTGERGALFYAVQMLSQQ</sequence>
<protein>
    <submittedName>
        <fullName evidence="5">Glucokinase</fullName>
    </submittedName>
</protein>
<keyword evidence="2 5" id="KW-0418">Kinase</keyword>
<evidence type="ECO:0000313" key="5">
    <source>
        <dbReference type="EMBL" id="KOO33382.1"/>
    </source>
</evidence>
<evidence type="ECO:0000259" key="4">
    <source>
        <dbReference type="PROSITE" id="PS50222"/>
    </source>
</evidence>
<proteinExistence type="predicted"/>
<dbReference type="Pfam" id="PF02685">
    <property type="entry name" value="Glucokinase"/>
    <property type="match status" value="2"/>
</dbReference>
<evidence type="ECO:0000256" key="1">
    <source>
        <dbReference type="ARBA" id="ARBA00022679"/>
    </source>
</evidence>
<dbReference type="SMART" id="SM00054">
    <property type="entry name" value="EFh"/>
    <property type="match status" value="1"/>
</dbReference>
<dbReference type="PANTHER" id="PTHR47363:SF1">
    <property type="entry name" value="GLUCOKINASE"/>
    <property type="match status" value="1"/>
</dbReference>
<dbReference type="Gene3D" id="3.40.50.150">
    <property type="entry name" value="Vaccinia Virus protein VP39"/>
    <property type="match status" value="1"/>
</dbReference>
<dbReference type="EMBL" id="JWZX01001532">
    <property type="protein sequence ID" value="KOO33382.1"/>
    <property type="molecule type" value="Genomic_DNA"/>
</dbReference>
<keyword evidence="6" id="KW-1185">Reference proteome</keyword>
<dbReference type="Proteomes" id="UP000037460">
    <property type="component" value="Unassembled WGS sequence"/>
</dbReference>
<organism evidence="5 6">
    <name type="scientific">Chrysochromulina tobinii</name>
    <dbReference type="NCBI Taxonomy" id="1460289"/>
    <lineage>
        <taxon>Eukaryota</taxon>
        <taxon>Haptista</taxon>
        <taxon>Haptophyta</taxon>
        <taxon>Prymnesiophyceae</taxon>
        <taxon>Prymnesiales</taxon>
        <taxon>Chrysochromulinaceae</taxon>
        <taxon>Chrysochromulina</taxon>
    </lineage>
</organism>
<dbReference type="GO" id="GO:0004340">
    <property type="term" value="F:glucokinase activity"/>
    <property type="evidence" value="ECO:0007669"/>
    <property type="project" value="InterPro"/>
</dbReference>
<evidence type="ECO:0000313" key="6">
    <source>
        <dbReference type="Proteomes" id="UP000037460"/>
    </source>
</evidence>
<dbReference type="Gene3D" id="3.30.420.40">
    <property type="match status" value="1"/>
</dbReference>
<evidence type="ECO:0000256" key="3">
    <source>
        <dbReference type="ARBA" id="ARBA00022837"/>
    </source>
</evidence>
<dbReference type="SUPFAM" id="SSF53335">
    <property type="entry name" value="S-adenosyl-L-methionine-dependent methyltransferases"/>
    <property type="match status" value="1"/>
</dbReference>
<dbReference type="PROSITE" id="PS50222">
    <property type="entry name" value="EF_HAND_2"/>
    <property type="match status" value="1"/>
</dbReference>
<dbReference type="InterPro" id="IPR043129">
    <property type="entry name" value="ATPase_NBD"/>
</dbReference>
<dbReference type="OrthoDB" id="10251652at2759"/>
<dbReference type="CDD" id="cd24008">
    <property type="entry name" value="ASKHA_NBD_GLK"/>
    <property type="match status" value="1"/>
</dbReference>
<name>A0A0M0K448_9EUKA</name>
<dbReference type="SUPFAM" id="SSF53067">
    <property type="entry name" value="Actin-like ATPase domain"/>
    <property type="match status" value="1"/>
</dbReference>
<dbReference type="Gene3D" id="3.40.367.20">
    <property type="match status" value="1"/>
</dbReference>